<evidence type="ECO:0000256" key="1">
    <source>
        <dbReference type="ARBA" id="ARBA00023015"/>
    </source>
</evidence>
<dbReference type="GO" id="GO:0016987">
    <property type="term" value="F:sigma factor activity"/>
    <property type="evidence" value="ECO:0007669"/>
    <property type="project" value="UniProtKB-KW"/>
</dbReference>
<dbReference type="PANTHER" id="PTHR43133">
    <property type="entry name" value="RNA POLYMERASE ECF-TYPE SIGMA FACTO"/>
    <property type="match status" value="1"/>
</dbReference>
<dbReference type="EMBL" id="LR593886">
    <property type="protein sequence ID" value="VTR93414.1"/>
    <property type="molecule type" value="Genomic_DNA"/>
</dbReference>
<keyword evidence="2" id="KW-0731">Sigma factor</keyword>
<evidence type="ECO:0000259" key="4">
    <source>
        <dbReference type="Pfam" id="PF08281"/>
    </source>
</evidence>
<dbReference type="InterPro" id="IPR013324">
    <property type="entry name" value="RNA_pol_sigma_r3/r4-like"/>
</dbReference>
<sequence length="195" mass="21483">MTITPCRCSNPQRPPLCGPCRALEQLVPLIRRQLKKFARCFGWALTREDLADLTQRVLSELARSGQPPEQLGGLAVCITRRCLVDGIRRAAAQCREPRGDRIDVRAARPEVSDLALDVMAAMERMPPDMRRVFFACGIEQWTREEAVSRLGLSLATVRKLYAGAIRITAEVLGIDATEGNRSPRAGKSAASDIPS</sequence>
<keyword evidence="3" id="KW-0804">Transcription</keyword>
<dbReference type="RefSeq" id="WP_162668146.1">
    <property type="nucleotide sequence ID" value="NZ_LR593886.1"/>
</dbReference>
<dbReference type="Pfam" id="PF08281">
    <property type="entry name" value="Sigma70_r4_2"/>
    <property type="match status" value="1"/>
</dbReference>
<accession>A0A6P2D029</accession>
<gene>
    <name evidence="5" type="ORF">SOIL9_43000</name>
</gene>
<name>A0A6P2D029_9BACT</name>
<reference evidence="5 6" key="1">
    <citation type="submission" date="2019-05" db="EMBL/GenBank/DDBJ databases">
        <authorList>
            <consortium name="Science for Life Laboratories"/>
        </authorList>
    </citation>
    <scope>NUCLEOTIDE SEQUENCE [LARGE SCALE GENOMIC DNA]</scope>
    <source>
        <strain evidence="5">Soil9</strain>
    </source>
</reference>
<evidence type="ECO:0000256" key="2">
    <source>
        <dbReference type="ARBA" id="ARBA00023082"/>
    </source>
</evidence>
<dbReference type="InterPro" id="IPR013249">
    <property type="entry name" value="RNA_pol_sigma70_r4_t2"/>
</dbReference>
<feature type="domain" description="RNA polymerase sigma factor 70 region 4 type 2" evidence="4">
    <location>
        <begin position="117"/>
        <end position="161"/>
    </location>
</feature>
<dbReference type="Proteomes" id="UP000464178">
    <property type="component" value="Chromosome"/>
</dbReference>
<proteinExistence type="predicted"/>
<dbReference type="GO" id="GO:0006352">
    <property type="term" value="P:DNA-templated transcription initiation"/>
    <property type="evidence" value="ECO:0007669"/>
    <property type="project" value="InterPro"/>
</dbReference>
<evidence type="ECO:0000256" key="3">
    <source>
        <dbReference type="ARBA" id="ARBA00023163"/>
    </source>
</evidence>
<keyword evidence="6" id="KW-1185">Reference proteome</keyword>
<dbReference type="InterPro" id="IPR036388">
    <property type="entry name" value="WH-like_DNA-bd_sf"/>
</dbReference>
<dbReference type="InterPro" id="IPR039425">
    <property type="entry name" value="RNA_pol_sigma-70-like"/>
</dbReference>
<evidence type="ECO:0000313" key="6">
    <source>
        <dbReference type="Proteomes" id="UP000464178"/>
    </source>
</evidence>
<organism evidence="5 6">
    <name type="scientific">Gemmata massiliana</name>
    <dbReference type="NCBI Taxonomy" id="1210884"/>
    <lineage>
        <taxon>Bacteria</taxon>
        <taxon>Pseudomonadati</taxon>
        <taxon>Planctomycetota</taxon>
        <taxon>Planctomycetia</taxon>
        <taxon>Gemmatales</taxon>
        <taxon>Gemmataceae</taxon>
        <taxon>Gemmata</taxon>
    </lineage>
</organism>
<keyword evidence="1" id="KW-0805">Transcription regulation</keyword>
<dbReference type="PANTHER" id="PTHR43133:SF39">
    <property type="entry name" value="SIMILAR TO RNA POLYMERASE SIGMA-E FACTOR"/>
    <property type="match status" value="1"/>
</dbReference>
<dbReference type="AlphaFoldDB" id="A0A6P2D029"/>
<protein>
    <submittedName>
        <fullName evidence="5">Rna polymerase sigma factor:: Sigma70_r4_2</fullName>
    </submittedName>
</protein>
<dbReference type="KEGG" id="gms:SOIL9_43000"/>
<dbReference type="Gene3D" id="1.10.10.10">
    <property type="entry name" value="Winged helix-like DNA-binding domain superfamily/Winged helix DNA-binding domain"/>
    <property type="match status" value="1"/>
</dbReference>
<dbReference type="GO" id="GO:0003677">
    <property type="term" value="F:DNA binding"/>
    <property type="evidence" value="ECO:0007669"/>
    <property type="project" value="InterPro"/>
</dbReference>
<evidence type="ECO:0000313" key="5">
    <source>
        <dbReference type="EMBL" id="VTR93414.1"/>
    </source>
</evidence>
<dbReference type="SUPFAM" id="SSF88659">
    <property type="entry name" value="Sigma3 and sigma4 domains of RNA polymerase sigma factors"/>
    <property type="match status" value="1"/>
</dbReference>